<keyword evidence="3 8" id="KW-0812">Transmembrane</keyword>
<dbReference type="OrthoDB" id="29661at2759"/>
<dbReference type="Proteomes" id="UP000663891">
    <property type="component" value="Unassembled WGS sequence"/>
</dbReference>
<evidence type="ECO:0008006" key="11">
    <source>
        <dbReference type="Google" id="ProtNLM"/>
    </source>
</evidence>
<feature type="transmembrane region" description="Helical" evidence="8">
    <location>
        <begin position="455"/>
        <end position="474"/>
    </location>
</feature>
<organism evidence="9 10">
    <name type="scientific">Adineta steineri</name>
    <dbReference type="NCBI Taxonomy" id="433720"/>
    <lineage>
        <taxon>Eukaryota</taxon>
        <taxon>Metazoa</taxon>
        <taxon>Spiralia</taxon>
        <taxon>Gnathifera</taxon>
        <taxon>Rotifera</taxon>
        <taxon>Eurotatoria</taxon>
        <taxon>Bdelloidea</taxon>
        <taxon>Adinetida</taxon>
        <taxon>Adinetidae</taxon>
        <taxon>Adineta</taxon>
    </lineage>
</organism>
<evidence type="ECO:0000313" key="10">
    <source>
        <dbReference type="Proteomes" id="UP000663891"/>
    </source>
</evidence>
<dbReference type="SMART" id="SM00730">
    <property type="entry name" value="PSN"/>
    <property type="match status" value="1"/>
</dbReference>
<reference evidence="9" key="1">
    <citation type="submission" date="2021-02" db="EMBL/GenBank/DDBJ databases">
        <authorList>
            <person name="Nowell W R."/>
        </authorList>
    </citation>
    <scope>NUCLEOTIDE SEQUENCE</scope>
</reference>
<name>A0A814SBF5_9BILA</name>
<evidence type="ECO:0000256" key="1">
    <source>
        <dbReference type="ARBA" id="ARBA00004127"/>
    </source>
</evidence>
<evidence type="ECO:0000256" key="3">
    <source>
        <dbReference type="ARBA" id="ARBA00022692"/>
    </source>
</evidence>
<gene>
    <name evidence="9" type="ORF">VCS650_LOCUS22480</name>
</gene>
<dbReference type="Pfam" id="PF04258">
    <property type="entry name" value="Peptidase_A22B"/>
    <property type="match status" value="2"/>
</dbReference>
<dbReference type="GO" id="GO:0030660">
    <property type="term" value="C:Golgi-associated vesicle membrane"/>
    <property type="evidence" value="ECO:0007669"/>
    <property type="project" value="TreeGrafter"/>
</dbReference>
<protein>
    <recommendedName>
        <fullName evidence="11">Signal peptide peptidase-like 2B</fullName>
    </recommendedName>
</protein>
<feature type="transmembrane region" description="Helical" evidence="8">
    <location>
        <begin position="329"/>
        <end position="349"/>
    </location>
</feature>
<evidence type="ECO:0000256" key="2">
    <source>
        <dbReference type="ARBA" id="ARBA00006859"/>
    </source>
</evidence>
<comment type="similarity">
    <text evidence="2">Belongs to the peptidase A22B family.</text>
</comment>
<dbReference type="InterPro" id="IPR006639">
    <property type="entry name" value="Preselin/SPP"/>
</dbReference>
<dbReference type="GO" id="GO:0033619">
    <property type="term" value="P:membrane protein proteolysis"/>
    <property type="evidence" value="ECO:0007669"/>
    <property type="project" value="TreeGrafter"/>
</dbReference>
<feature type="transmembrane region" description="Helical" evidence="8">
    <location>
        <begin position="356"/>
        <end position="378"/>
    </location>
</feature>
<evidence type="ECO:0000256" key="4">
    <source>
        <dbReference type="ARBA" id="ARBA00022801"/>
    </source>
</evidence>
<dbReference type="EMBL" id="CAJNON010000254">
    <property type="protein sequence ID" value="CAF1144935.1"/>
    <property type="molecule type" value="Genomic_DNA"/>
</dbReference>
<dbReference type="PANTHER" id="PTHR12174">
    <property type="entry name" value="SIGNAL PEPTIDE PEPTIDASE"/>
    <property type="match status" value="1"/>
</dbReference>
<feature type="transmembrane region" description="Helical" evidence="8">
    <location>
        <begin position="164"/>
        <end position="184"/>
    </location>
</feature>
<comment type="subcellular location">
    <subcellularLocation>
        <location evidence="1">Endomembrane system</location>
        <topology evidence="1">Multi-pass membrane protein</topology>
    </subcellularLocation>
</comment>
<keyword evidence="6 8" id="KW-0472">Membrane</keyword>
<accession>A0A814SBF5</accession>
<evidence type="ECO:0000256" key="5">
    <source>
        <dbReference type="ARBA" id="ARBA00022989"/>
    </source>
</evidence>
<dbReference type="GO" id="GO:0098554">
    <property type="term" value="C:cytoplasmic side of endoplasmic reticulum membrane"/>
    <property type="evidence" value="ECO:0007669"/>
    <property type="project" value="TreeGrafter"/>
</dbReference>
<dbReference type="AlphaFoldDB" id="A0A814SBF5"/>
<feature type="transmembrane region" description="Helical" evidence="8">
    <location>
        <begin position="486"/>
        <end position="507"/>
    </location>
</feature>
<feature type="transmembrane region" description="Helical" evidence="8">
    <location>
        <begin position="303"/>
        <end position="323"/>
    </location>
</feature>
<dbReference type="PANTHER" id="PTHR12174:SF103">
    <property type="entry name" value="INTRAMEMBRANE PROTEASE (IMPAS) FAMILY"/>
    <property type="match status" value="1"/>
</dbReference>
<dbReference type="GO" id="GO:0098553">
    <property type="term" value="C:lumenal side of endoplasmic reticulum membrane"/>
    <property type="evidence" value="ECO:0007669"/>
    <property type="project" value="TreeGrafter"/>
</dbReference>
<proteinExistence type="inferred from homology"/>
<evidence type="ECO:0000256" key="8">
    <source>
        <dbReference type="SAM" id="Phobius"/>
    </source>
</evidence>
<evidence type="ECO:0000256" key="6">
    <source>
        <dbReference type="ARBA" id="ARBA00023136"/>
    </source>
</evidence>
<comment type="caution">
    <text evidence="9">The sequence shown here is derived from an EMBL/GenBank/DDBJ whole genome shotgun (WGS) entry which is preliminary data.</text>
</comment>
<keyword evidence="4" id="KW-0378">Hydrolase</keyword>
<feature type="transmembrane region" description="Helical" evidence="8">
    <location>
        <begin position="223"/>
        <end position="248"/>
    </location>
</feature>
<sequence length="615" mass="69445">MNADDAVNLLVRPVTNSDIYRYCVKLAVLPNGGTVNITNFGWYSPYLSETYIDACNITNLNNYLPNSFPSNTMIILYEHECTMTEHAWNIQTKYGQQTTLMIITQRTDSVFQLTYDTTTMPVSIPVLIILDTDFNSMMNRYNNPNNIQLSIDYAVITSNKVRPAILLLFLLILCIFLGGNFWAADEFKQNIKTKTNTTPVQVITRQNSVAPNETLPTANGVPILPMTCCFIAVMICFAVGWLLLLYFFPQVMIYVLQVMFCISSFTCLTRCLNRASYLIPSLRRYKTPSHAFRKPCMFKLGPLNLFTILSISISLTLVVIWYIYRLTDWAWVLQDILGAAICISVTSMYRLGNMRVITIILILFFLYDVFFVFITPYIPIFQKSSTSTTPVTAAPSNVSTNIRSTSRDISSNPSVMEQVALGLGTNGESIPLLFALPTFIPESEIDPCTTVRMSMIGFGDIILPGILLTFCKIFDIASGNRWPVYYLQSIIAYFVGLSFTYVALYLMQTAQPALLYIVPCLLISTIITSLIRRELKEIYTGKRIQSILEGTIQETPRTSNNNVANPVEQQINNGNNTSRQEINGENNLVRQQAYENYSYSDNNNNTGVNNFTIHV</sequence>
<feature type="transmembrane region" description="Helical" evidence="8">
    <location>
        <begin position="513"/>
        <end position="531"/>
    </location>
</feature>
<evidence type="ECO:0000256" key="7">
    <source>
        <dbReference type="SAM" id="MobiDB-lite"/>
    </source>
</evidence>
<keyword evidence="5 8" id="KW-1133">Transmembrane helix</keyword>
<feature type="region of interest" description="Disordered" evidence="7">
    <location>
        <begin position="558"/>
        <end position="582"/>
    </location>
</feature>
<dbReference type="GO" id="GO:0005765">
    <property type="term" value="C:lysosomal membrane"/>
    <property type="evidence" value="ECO:0007669"/>
    <property type="project" value="TreeGrafter"/>
</dbReference>
<dbReference type="InterPro" id="IPR007369">
    <property type="entry name" value="Peptidase_A22B_SPP"/>
</dbReference>
<evidence type="ECO:0000313" key="9">
    <source>
        <dbReference type="EMBL" id="CAF1144935.1"/>
    </source>
</evidence>
<dbReference type="GO" id="GO:0042500">
    <property type="term" value="F:aspartic endopeptidase activity, intramembrane cleaving"/>
    <property type="evidence" value="ECO:0007669"/>
    <property type="project" value="InterPro"/>
</dbReference>